<evidence type="ECO:0000256" key="1">
    <source>
        <dbReference type="SAM" id="MobiDB-lite"/>
    </source>
</evidence>
<evidence type="ECO:0000313" key="3">
    <source>
        <dbReference type="EMBL" id="SFQ89054.1"/>
    </source>
</evidence>
<dbReference type="InterPro" id="IPR036465">
    <property type="entry name" value="vWFA_dom_sf"/>
</dbReference>
<feature type="compositionally biased region" description="Basic and acidic residues" evidence="1">
    <location>
        <begin position="23"/>
        <end position="51"/>
    </location>
</feature>
<sequence>MKKLHIALITSIIMLSACSQETQDKQGNDVKSEEKTHSISETKNVSEKQVEELAYNPEDFNRELSSTEKLMLERVGSSSGENYGKSAVEDKLDKLPKDLTGKEYLDNLLSLLKEDYSEEVKTLVNLDVSSADNLNKPNNDIEDPKQQKIHYSILLDASGSMAGKIDNQSKMDIAKQTITNFVNKLPSSSTYSIRVYGQEGSNSASDKELSCSTTKAIYNGNNNSQELKNVINQVQPIGWTPIALALKDVKQDIPSNTNKSFVYVVSDGIETCGGDPVSAAKDLKNQGIETVVNIIGFDIDNSGQELLKEVAQAGGGEFRNTQSKEDINAYWHQQYELLQSKWYNWEENGKDQVSNEKEDKKQLLFNTENQLDEKINLEYEHLQSAKVYLEDKLGSQNKAVVKLEELIMNRRTKFNEYKQTTIDELKAQVISNSNEASSNYKEIGEEQQQNMIEEKRKYN</sequence>
<reference evidence="3 4" key="1">
    <citation type="submission" date="2016-10" db="EMBL/GenBank/DDBJ databases">
        <authorList>
            <person name="Varghese N."/>
            <person name="Submissions S."/>
        </authorList>
    </citation>
    <scope>NUCLEOTIDE SEQUENCE [LARGE SCALE GENOMIC DNA]</scope>
    <source>
        <strain evidence="3 4">DSM 13796</strain>
    </source>
</reference>
<dbReference type="Pfam" id="PF13519">
    <property type="entry name" value="VWA_2"/>
    <property type="match status" value="1"/>
</dbReference>
<dbReference type="EMBL" id="FOXX01000031">
    <property type="protein sequence ID" value="SFQ89054.1"/>
    <property type="molecule type" value="Genomic_DNA"/>
</dbReference>
<dbReference type="InterPro" id="IPR002035">
    <property type="entry name" value="VWF_A"/>
</dbReference>
<dbReference type="SMART" id="SM00327">
    <property type="entry name" value="VWA"/>
    <property type="match status" value="1"/>
</dbReference>
<dbReference type="Gene3D" id="3.40.50.410">
    <property type="entry name" value="von Willebrand factor, type A domain"/>
    <property type="match status" value="2"/>
</dbReference>
<organism evidence="3 4">
    <name type="scientific">Priestia endophytica DSM 13796</name>
    <dbReference type="NCBI Taxonomy" id="1121089"/>
    <lineage>
        <taxon>Bacteria</taxon>
        <taxon>Bacillati</taxon>
        <taxon>Bacillota</taxon>
        <taxon>Bacilli</taxon>
        <taxon>Bacillales</taxon>
        <taxon>Bacillaceae</taxon>
        <taxon>Priestia</taxon>
    </lineage>
</organism>
<name>A0A1I6C7E5_9BACI</name>
<dbReference type="PROSITE" id="PS50234">
    <property type="entry name" value="VWFA"/>
    <property type="match status" value="1"/>
</dbReference>
<protein>
    <submittedName>
        <fullName evidence="3">Ca-activated chloride channel family protein</fullName>
    </submittedName>
</protein>
<dbReference type="Proteomes" id="UP000182762">
    <property type="component" value="Unassembled WGS sequence"/>
</dbReference>
<dbReference type="SUPFAM" id="SSF53300">
    <property type="entry name" value="vWA-like"/>
    <property type="match status" value="1"/>
</dbReference>
<accession>A0A1I6C7E5</accession>
<feature type="domain" description="VWFA" evidence="2">
    <location>
        <begin position="150"/>
        <end position="338"/>
    </location>
</feature>
<evidence type="ECO:0000313" key="4">
    <source>
        <dbReference type="Proteomes" id="UP000182762"/>
    </source>
</evidence>
<dbReference type="GeneID" id="93713689"/>
<comment type="caution">
    <text evidence="3">The sequence shown here is derived from an EMBL/GenBank/DDBJ whole genome shotgun (WGS) entry which is preliminary data.</text>
</comment>
<keyword evidence="4" id="KW-1185">Reference proteome</keyword>
<feature type="region of interest" description="Disordered" evidence="1">
    <location>
        <begin position="23"/>
        <end position="60"/>
    </location>
</feature>
<evidence type="ECO:0000259" key="2">
    <source>
        <dbReference type="PROSITE" id="PS50234"/>
    </source>
</evidence>
<gene>
    <name evidence="3" type="ORF">SAMN02745910_05185</name>
</gene>
<proteinExistence type="predicted"/>
<dbReference type="PROSITE" id="PS51257">
    <property type="entry name" value="PROKAR_LIPOPROTEIN"/>
    <property type="match status" value="1"/>
</dbReference>
<dbReference type="RefSeq" id="WP_061802925.1">
    <property type="nucleotide sequence ID" value="NZ_FOXX01000031.1"/>
</dbReference>